<evidence type="ECO:0000313" key="2">
    <source>
        <dbReference type="Proteomes" id="UP001336015"/>
    </source>
</evidence>
<accession>A0ABU6BMM4</accession>
<protein>
    <submittedName>
        <fullName evidence="1">Uncharacterized protein</fullName>
    </submittedName>
</protein>
<name>A0ABU6BMM4_9PSED</name>
<comment type="caution">
    <text evidence="1">The sequence shown here is derived from an EMBL/GenBank/DDBJ whole genome shotgun (WGS) entry which is preliminary data.</text>
</comment>
<evidence type="ECO:0000313" key="1">
    <source>
        <dbReference type="EMBL" id="MEB3781152.1"/>
    </source>
</evidence>
<keyword evidence="2" id="KW-1185">Reference proteome</keyword>
<dbReference type="Proteomes" id="UP001336015">
    <property type="component" value="Unassembled WGS sequence"/>
</dbReference>
<sequence length="249" mass="28109">MAKTSFTVAHGITPEVMQKLNQLYSSKDLRGAQTKLTNTAREIRRLSNGRKIGSGVLGNLSEYLTLEQCHLLQDAANLIDSVNTHVEHAKEKRVRSEKESKRRQDARLARAKQLVASDYPLPAASNEQLLDVIQTALILNRARQYHTVRNANEFNLYVRNELETPARLYGRTPTQYRINNLTSIRYDLIDELTHHIAYDDGSTVEDRLQALKEKVAEALAQTALTSDERETLRLWSEALSPDAQQGGGE</sequence>
<organism evidence="1 2">
    <name type="scientific">Pseudomonas paracarnis</name>
    <dbReference type="NCBI Taxonomy" id="2750625"/>
    <lineage>
        <taxon>Bacteria</taxon>
        <taxon>Pseudomonadati</taxon>
        <taxon>Pseudomonadota</taxon>
        <taxon>Gammaproteobacteria</taxon>
        <taxon>Pseudomonadales</taxon>
        <taxon>Pseudomonadaceae</taxon>
        <taxon>Pseudomonas</taxon>
    </lineage>
</organism>
<dbReference type="GeneID" id="86979694"/>
<proteinExistence type="predicted"/>
<dbReference type="RefSeq" id="WP_220382766.1">
    <property type="nucleotide sequence ID" value="NZ_JAJGWQ010000001.1"/>
</dbReference>
<gene>
    <name evidence="1" type="ORF">LLW09_01100</name>
</gene>
<dbReference type="EMBL" id="JAJGWQ010000001">
    <property type="protein sequence ID" value="MEB3781152.1"/>
    <property type="molecule type" value="Genomic_DNA"/>
</dbReference>
<reference evidence="1 2" key="1">
    <citation type="journal article" date="2023" name="Int J Dairy Technol">
        <title>Genome based analysis of Pseudomonas paracarnis RQ057, a strain responsible for blue discoloration spoilage in processed cheese.</title>
        <authorList>
            <person name="Rodrigues Rd.S."/>
            <person name="Machado S.G."/>
            <person name="de Carvalho A.F."/>
            <person name="Nero L.A."/>
        </authorList>
    </citation>
    <scope>NUCLEOTIDE SEQUENCE [LARGE SCALE GENOMIC DNA]</scope>
    <source>
        <strain evidence="1 2">RQ057</strain>
    </source>
</reference>